<dbReference type="GO" id="GO:0005634">
    <property type="term" value="C:nucleus"/>
    <property type="evidence" value="ECO:0007669"/>
    <property type="project" value="TreeGrafter"/>
</dbReference>
<dbReference type="GO" id="GO:0007005">
    <property type="term" value="P:mitochondrion organization"/>
    <property type="evidence" value="ECO:0007669"/>
    <property type="project" value="InterPro"/>
</dbReference>
<dbReference type="Proteomes" id="UP000017246">
    <property type="component" value="Unassembled WGS sequence"/>
</dbReference>
<dbReference type="GO" id="GO:0005739">
    <property type="term" value="C:mitochondrion"/>
    <property type="evidence" value="ECO:0007669"/>
    <property type="project" value="TreeGrafter"/>
</dbReference>
<dbReference type="AlphaFoldDB" id="A0A087W292"/>
<proteinExistence type="predicted"/>
<evidence type="ECO:0000313" key="3">
    <source>
        <dbReference type="Proteomes" id="UP000017246"/>
    </source>
</evidence>
<name>A0A087W292_ECHMU</name>
<feature type="region of interest" description="Disordered" evidence="1">
    <location>
        <begin position="1"/>
        <end position="39"/>
    </location>
</feature>
<dbReference type="EMBL" id="LN902844">
    <property type="protein sequence ID" value="CDI98619.1"/>
    <property type="molecule type" value="Genomic_DNA"/>
</dbReference>
<evidence type="ECO:0000313" key="2">
    <source>
        <dbReference type="EMBL" id="CDI98619.1"/>
    </source>
</evidence>
<dbReference type="OrthoDB" id="1106148at2759"/>
<gene>
    <name evidence="2" type="ORF">EmuJ_000248500</name>
</gene>
<feature type="compositionally biased region" description="Low complexity" evidence="1">
    <location>
        <begin position="14"/>
        <end position="39"/>
    </location>
</feature>
<sequence>MPRQRRFSSGPRGSPTAMRPAASAAPPSPQPSGATPQQPGLFKQMAATAAGVAVGSAVGHSIGSALTGGSLQPETVSAQQQPYEVSTTTPAANPCQHYIDDLIRCSYINGDISQCQYVANALNECRRMYNLQ</sequence>
<keyword evidence="3" id="KW-1185">Reference proteome</keyword>
<protein>
    <submittedName>
        <fullName evidence="2">Coiled coil helix coiled coil helix</fullName>
    </submittedName>
</protein>
<accession>A0A087W292</accession>
<reference evidence="2" key="1">
    <citation type="journal article" date="2013" name="Nature">
        <title>The genomes of four tapeworm species reveal adaptations to parasitism.</title>
        <authorList>
            <person name="Tsai I.J."/>
            <person name="Zarowiecki M."/>
            <person name="Holroyd N."/>
            <person name="Garciarrubio A."/>
            <person name="Sanchez-Flores A."/>
            <person name="Brooks K.L."/>
            <person name="Tracey A."/>
            <person name="Bobes R.J."/>
            <person name="Fragoso G."/>
            <person name="Sciutto E."/>
            <person name="Aslett M."/>
            <person name="Beasley H."/>
            <person name="Bennett H.M."/>
            <person name="Cai J."/>
            <person name="Camicia F."/>
            <person name="Clark R."/>
            <person name="Cucher M."/>
            <person name="De Silva N."/>
            <person name="Day T.A."/>
            <person name="Deplazes P."/>
            <person name="Estrada K."/>
            <person name="Fernandez C."/>
            <person name="Holland P.W."/>
            <person name="Hou J."/>
            <person name="Hu S."/>
            <person name="Huckvale T."/>
            <person name="Hung S.S."/>
            <person name="Kamenetzky L."/>
            <person name="Keane J.A."/>
            <person name="Kiss F."/>
            <person name="Koziol U."/>
            <person name="Lambert O."/>
            <person name="Liu K."/>
            <person name="Luo X."/>
            <person name="Luo Y."/>
            <person name="Macchiaroli N."/>
            <person name="Nichol S."/>
            <person name="Paps J."/>
            <person name="Parkinson J."/>
            <person name="Pouchkina-Stantcheva N."/>
            <person name="Riddiford N."/>
            <person name="Rosenzvit M."/>
            <person name="Salinas G."/>
            <person name="Wasmuth J.D."/>
            <person name="Zamanian M."/>
            <person name="Zheng Y."/>
            <person name="Cai X."/>
            <person name="Soberon X."/>
            <person name="Olson P.D."/>
            <person name="Laclette J.P."/>
            <person name="Brehm K."/>
            <person name="Berriman M."/>
            <person name="Garciarrubio A."/>
            <person name="Bobes R.J."/>
            <person name="Fragoso G."/>
            <person name="Sanchez-Flores A."/>
            <person name="Estrada K."/>
            <person name="Cevallos M.A."/>
            <person name="Morett E."/>
            <person name="Gonzalez V."/>
            <person name="Portillo T."/>
            <person name="Ochoa-Leyva A."/>
            <person name="Jose M.V."/>
            <person name="Sciutto E."/>
            <person name="Landa A."/>
            <person name="Jimenez L."/>
            <person name="Valdes V."/>
            <person name="Carrero J.C."/>
            <person name="Larralde C."/>
            <person name="Morales-Montor J."/>
            <person name="Limon-Lason J."/>
            <person name="Soberon X."/>
            <person name="Laclette J.P."/>
        </authorList>
    </citation>
    <scope>NUCLEOTIDE SEQUENCE [LARGE SCALE GENOMIC DNA]</scope>
</reference>
<dbReference type="PANTHER" id="PTHR13523:SF2">
    <property type="entry name" value="COILED-COIL-HELIX-COILED-COIL-HELIX DOMAIN CONTAINING 2, ISOFORM A-RELATED"/>
    <property type="match status" value="1"/>
</dbReference>
<evidence type="ECO:0000256" key="1">
    <source>
        <dbReference type="SAM" id="MobiDB-lite"/>
    </source>
</evidence>
<organism evidence="2 3">
    <name type="scientific">Echinococcus multilocularis</name>
    <name type="common">Fox tapeworm</name>
    <dbReference type="NCBI Taxonomy" id="6211"/>
    <lineage>
        <taxon>Eukaryota</taxon>
        <taxon>Metazoa</taxon>
        <taxon>Spiralia</taxon>
        <taxon>Lophotrochozoa</taxon>
        <taxon>Platyhelminthes</taxon>
        <taxon>Cestoda</taxon>
        <taxon>Eucestoda</taxon>
        <taxon>Cyclophyllidea</taxon>
        <taxon>Taeniidae</taxon>
        <taxon>Echinococcus</taxon>
    </lineage>
</organism>
<reference evidence="2" key="2">
    <citation type="submission" date="2015-11" db="EMBL/GenBank/DDBJ databases">
        <authorList>
            <person name="Zhang Y."/>
            <person name="Guo Z."/>
        </authorList>
    </citation>
    <scope>NUCLEOTIDE SEQUENCE</scope>
</reference>
<dbReference type="InterPro" id="IPR055304">
    <property type="entry name" value="CHCHD2/10-like"/>
</dbReference>
<dbReference type="STRING" id="6211.A0A087W292"/>
<dbReference type="eggNOG" id="KOG4090">
    <property type="taxonomic scope" value="Eukaryota"/>
</dbReference>
<dbReference type="OMA" id="PSQYGPC"/>
<dbReference type="PANTHER" id="PTHR13523">
    <property type="entry name" value="COILED-COIL-HELIX-COILED-COIL-HELIX DOMAIN CONTAINING 2/NUR77"/>
    <property type="match status" value="1"/>
</dbReference>